<dbReference type="PANTHER" id="PTHR37419">
    <property type="entry name" value="SERINE/THREONINE-PROTEIN KINASE TOXIN HIPA"/>
    <property type="match status" value="1"/>
</dbReference>
<evidence type="ECO:0000313" key="6">
    <source>
        <dbReference type="Proteomes" id="UP001209854"/>
    </source>
</evidence>
<dbReference type="PIRSF" id="PIRSF028135">
    <property type="entry name" value="UCP028135_HipA-like"/>
    <property type="match status" value="1"/>
</dbReference>
<comment type="caution">
    <text evidence="5">The sequence shown here is derived from an EMBL/GenBank/DDBJ whole genome shotgun (WGS) entry which is preliminary data.</text>
</comment>
<name>A0ABT3MXF4_9GAMM</name>
<comment type="similarity">
    <text evidence="1">Belongs to the HipA Ser/Thr kinase family.</text>
</comment>
<protein>
    <submittedName>
        <fullName evidence="5">HipA domain-containing protein</fullName>
    </submittedName>
</protein>
<feature type="domain" description="HipA-like C-terminal" evidence="4">
    <location>
        <begin position="133"/>
        <end position="356"/>
    </location>
</feature>
<evidence type="ECO:0000313" key="5">
    <source>
        <dbReference type="EMBL" id="MCW7554047.1"/>
    </source>
</evidence>
<evidence type="ECO:0000256" key="1">
    <source>
        <dbReference type="ARBA" id="ARBA00010164"/>
    </source>
</evidence>
<dbReference type="InterPro" id="IPR016869">
    <property type="entry name" value="UCP028135_HipA-like"/>
</dbReference>
<keyword evidence="6" id="KW-1185">Reference proteome</keyword>
<keyword evidence="3" id="KW-0418">Kinase</keyword>
<evidence type="ECO:0000256" key="3">
    <source>
        <dbReference type="ARBA" id="ARBA00022777"/>
    </source>
</evidence>
<dbReference type="InterPro" id="IPR012893">
    <property type="entry name" value="HipA-like_C"/>
</dbReference>
<sequence>MDYLFDYAFEYFDKNRHEAAFSLRYPVQLYESHTQQPWFAVIDDLMPAGAGRRFWIKSLGIENLPSIEQDYPLLATGTIAPIGNMRIKEALPFIDNGEKIDTILFPLDDAVSRSSDFLQYANQMGAVGGGATGAGGEAPKFLVRYTSDDRVWIDAYQDDASNTDDHYLVKFARNRGSATDKDILRAEYHYYHILNALGVSTIDTTKMKLFDDGEKVSLWLPRFDVGIQQGKLVHYGVESVFSALGMPPGSNLNHLRVITELVMLLNQRSSKFDPQAFVNEWIKRDFLNVVFGNSDNHGRNTAFLKRPGQPAELSPIYDFAPMKADPEGVIRTTTWGAASGLEVGANFDWIKIALEAEDTLRQFGFRVSADSVIEELSILAAQMVDLKSRLSDQGVPESIVNLPAIGFGFLNEKLKKWDLI</sequence>
<gene>
    <name evidence="5" type="ORF">NX722_15750</name>
</gene>
<reference evidence="5 6" key="1">
    <citation type="submission" date="2022-10" db="EMBL/GenBank/DDBJ databases">
        <title>High-quality genome sequences of two octocoral-associated bacteria, Endozoicomonas euniceicola EF212 and Endozoicomonas gorgoniicola PS125.</title>
        <authorList>
            <person name="Chiou Y.-J."/>
            <person name="Chen Y.-H."/>
        </authorList>
    </citation>
    <scope>NUCLEOTIDE SEQUENCE [LARGE SCALE GENOMIC DNA]</scope>
    <source>
        <strain evidence="5 6">PS125</strain>
    </source>
</reference>
<dbReference type="InterPro" id="IPR052028">
    <property type="entry name" value="HipA_Ser/Thr_kinase"/>
</dbReference>
<organism evidence="5 6">
    <name type="scientific">Endozoicomonas gorgoniicola</name>
    <dbReference type="NCBI Taxonomy" id="1234144"/>
    <lineage>
        <taxon>Bacteria</taxon>
        <taxon>Pseudomonadati</taxon>
        <taxon>Pseudomonadota</taxon>
        <taxon>Gammaproteobacteria</taxon>
        <taxon>Oceanospirillales</taxon>
        <taxon>Endozoicomonadaceae</taxon>
        <taxon>Endozoicomonas</taxon>
    </lineage>
</organism>
<proteinExistence type="inferred from homology"/>
<dbReference type="PANTHER" id="PTHR37419:SF8">
    <property type="entry name" value="TOXIN YJJJ"/>
    <property type="match status" value="1"/>
</dbReference>
<dbReference type="Proteomes" id="UP001209854">
    <property type="component" value="Unassembled WGS sequence"/>
</dbReference>
<keyword evidence="2" id="KW-0808">Transferase</keyword>
<dbReference type="RefSeq" id="WP_262563785.1">
    <property type="nucleotide sequence ID" value="NZ_JAPFCC010000001.1"/>
</dbReference>
<evidence type="ECO:0000259" key="4">
    <source>
        <dbReference type="Pfam" id="PF07804"/>
    </source>
</evidence>
<dbReference type="EMBL" id="JAPFCC010000001">
    <property type="protein sequence ID" value="MCW7554047.1"/>
    <property type="molecule type" value="Genomic_DNA"/>
</dbReference>
<accession>A0ABT3MXF4</accession>
<evidence type="ECO:0000256" key="2">
    <source>
        <dbReference type="ARBA" id="ARBA00022679"/>
    </source>
</evidence>
<dbReference type="Pfam" id="PF07804">
    <property type="entry name" value="HipA_C"/>
    <property type="match status" value="1"/>
</dbReference>